<evidence type="ECO:0000256" key="10">
    <source>
        <dbReference type="ARBA" id="ARBA00023125"/>
    </source>
</evidence>
<evidence type="ECO:0000256" key="15">
    <source>
        <dbReference type="ARBA" id="ARBA00044632"/>
    </source>
</evidence>
<name>A0A0G0TQM3_9BACT</name>
<dbReference type="PANTHER" id="PTHR22993:SF9">
    <property type="entry name" value="FORMAMIDOPYRIMIDINE-DNA GLYCOSYLASE"/>
    <property type="match status" value="1"/>
</dbReference>
<dbReference type="SMART" id="SM01232">
    <property type="entry name" value="H2TH"/>
    <property type="match status" value="1"/>
</dbReference>
<comment type="similarity">
    <text evidence="3">Belongs to the FPG family.</text>
</comment>
<dbReference type="Gene3D" id="3.20.190.10">
    <property type="entry name" value="MutM-like, N-terminal"/>
    <property type="match status" value="1"/>
</dbReference>
<keyword evidence="10" id="KW-0238">DNA-binding</keyword>
<keyword evidence="11" id="KW-0234">DNA repair</keyword>
<dbReference type="InterPro" id="IPR015886">
    <property type="entry name" value="H2TH_FPG"/>
</dbReference>
<dbReference type="PROSITE" id="PS51068">
    <property type="entry name" value="FPG_CAT"/>
    <property type="match status" value="1"/>
</dbReference>
<dbReference type="CDD" id="cd08966">
    <property type="entry name" value="EcFpg-like_N"/>
    <property type="match status" value="1"/>
</dbReference>
<dbReference type="SUPFAM" id="SSF81624">
    <property type="entry name" value="N-terminal domain of MutM-like DNA repair proteins"/>
    <property type="match status" value="1"/>
</dbReference>
<evidence type="ECO:0000313" key="18">
    <source>
        <dbReference type="Proteomes" id="UP000034749"/>
    </source>
</evidence>
<dbReference type="AlphaFoldDB" id="A0A0G0TQM3"/>
<evidence type="ECO:0000256" key="12">
    <source>
        <dbReference type="ARBA" id="ARBA00023239"/>
    </source>
</evidence>
<dbReference type="GO" id="GO:0008270">
    <property type="term" value="F:zinc ion binding"/>
    <property type="evidence" value="ECO:0007669"/>
    <property type="project" value="UniProtKB-KW"/>
</dbReference>
<dbReference type="SMART" id="SM00898">
    <property type="entry name" value="Fapy_DNA_glyco"/>
    <property type="match status" value="1"/>
</dbReference>
<dbReference type="NCBIfam" id="NF002211">
    <property type="entry name" value="PRK01103.1"/>
    <property type="match status" value="1"/>
</dbReference>
<keyword evidence="5" id="KW-0479">Metal-binding</keyword>
<dbReference type="Proteomes" id="UP000034749">
    <property type="component" value="Unassembled WGS sequence"/>
</dbReference>
<evidence type="ECO:0000256" key="9">
    <source>
        <dbReference type="ARBA" id="ARBA00022833"/>
    </source>
</evidence>
<dbReference type="FunFam" id="1.10.8.50:FF:000003">
    <property type="entry name" value="Formamidopyrimidine-DNA glycosylase"/>
    <property type="match status" value="1"/>
</dbReference>
<keyword evidence="13" id="KW-0511">Multifunctional enzyme</keyword>
<dbReference type="InterPro" id="IPR012319">
    <property type="entry name" value="FPG_cat"/>
</dbReference>
<dbReference type="GO" id="GO:0003684">
    <property type="term" value="F:damaged DNA binding"/>
    <property type="evidence" value="ECO:0007669"/>
    <property type="project" value="InterPro"/>
</dbReference>
<keyword evidence="8" id="KW-0378">Hydrolase</keyword>
<evidence type="ECO:0000256" key="4">
    <source>
        <dbReference type="ARBA" id="ARBA00011245"/>
    </source>
</evidence>
<sequence>MPELPEVETTTRGLKKEIAGLKILDVWTDLNTKDKRKHDTVADVKYFKTFKKEISGTKIISVERKAKNILINLSTPPRPTGTPPSKGGDKTILIHLKMTGHLLYGKYKFNPSSYHHRKGGAGSWIPDEKANSPLHDPYNRFIHVVFTLSNKKHLAFCDMRKFGKMTLLDTKTAHDTKHLNNIGPDPLEKSFNLRTLKERLLKKLNGKIKTVFMDQSVIAGIGNIYSDEILWRSGVHPERKTNTLKENELKLILKSTKELLNKGIDFGGDSMSDYRNIYGLRGEFQLHHEAYRCTGEKCRRSRVSPRGRKKYCKGVILRKIINGRSAHYCSNHQK</sequence>
<gene>
    <name evidence="17" type="ORF">UU24_C0012G0003</name>
</gene>
<comment type="catalytic activity">
    <reaction evidence="15">
        <text>2'-deoxyribonucleotide-(2'-deoxyribose 5'-phosphate)-2'-deoxyribonucleotide-DNA = a 3'-end 2'-deoxyribonucleotide-(2,3-dehydro-2,3-deoxyribose 5'-phosphate)-DNA + a 5'-end 5'-phospho-2'-deoxyribonucleoside-DNA + H(+)</text>
        <dbReference type="Rhea" id="RHEA:66592"/>
        <dbReference type="Rhea" id="RHEA-COMP:13180"/>
        <dbReference type="Rhea" id="RHEA-COMP:16897"/>
        <dbReference type="Rhea" id="RHEA-COMP:17067"/>
        <dbReference type="ChEBI" id="CHEBI:15378"/>
        <dbReference type="ChEBI" id="CHEBI:136412"/>
        <dbReference type="ChEBI" id="CHEBI:157695"/>
        <dbReference type="ChEBI" id="CHEBI:167181"/>
        <dbReference type="EC" id="4.2.99.18"/>
    </reaction>
</comment>
<proteinExistence type="inferred from homology"/>
<reference evidence="17 18" key="1">
    <citation type="journal article" date="2015" name="Nature">
        <title>rRNA introns, odd ribosomes, and small enigmatic genomes across a large radiation of phyla.</title>
        <authorList>
            <person name="Brown C.T."/>
            <person name="Hug L.A."/>
            <person name="Thomas B.C."/>
            <person name="Sharon I."/>
            <person name="Castelle C.J."/>
            <person name="Singh A."/>
            <person name="Wilkins M.J."/>
            <person name="Williams K.H."/>
            <person name="Banfield J.F."/>
        </authorList>
    </citation>
    <scope>NUCLEOTIDE SEQUENCE [LARGE SCALE GENOMIC DNA]</scope>
</reference>
<feature type="domain" description="Formamidopyrimidine-DNA glycosylase catalytic" evidence="16">
    <location>
        <begin position="2"/>
        <end position="163"/>
    </location>
</feature>
<dbReference type="Gene3D" id="1.10.8.50">
    <property type="match status" value="1"/>
</dbReference>
<dbReference type="PATRIC" id="fig|1618734.3.peg.369"/>
<dbReference type="EMBL" id="LBZW01000012">
    <property type="protein sequence ID" value="KKR79293.1"/>
    <property type="molecule type" value="Genomic_DNA"/>
</dbReference>
<comment type="cofactor">
    <cofactor evidence="2">
        <name>Zn(2+)</name>
        <dbReference type="ChEBI" id="CHEBI:29105"/>
    </cofactor>
</comment>
<dbReference type="GO" id="GO:0140078">
    <property type="term" value="F:class I DNA-(apurinic or apyrimidinic site) endonuclease activity"/>
    <property type="evidence" value="ECO:0007669"/>
    <property type="project" value="UniProtKB-EC"/>
</dbReference>
<evidence type="ECO:0000259" key="16">
    <source>
        <dbReference type="PROSITE" id="PS51068"/>
    </source>
</evidence>
<evidence type="ECO:0000256" key="13">
    <source>
        <dbReference type="ARBA" id="ARBA00023268"/>
    </source>
</evidence>
<dbReference type="Pfam" id="PF01149">
    <property type="entry name" value="Fapy_DNA_glyco"/>
    <property type="match status" value="1"/>
</dbReference>
<organism evidence="17 18">
    <name type="scientific">Candidatus Nomurabacteria bacterium GW2011_GWA2_40_9</name>
    <dbReference type="NCBI Taxonomy" id="1618734"/>
    <lineage>
        <taxon>Bacteria</taxon>
        <taxon>Candidatus Nomuraibacteriota</taxon>
    </lineage>
</organism>
<comment type="caution">
    <text evidence="17">The sequence shown here is derived from an EMBL/GenBank/DDBJ whole genome shotgun (WGS) entry which is preliminary data.</text>
</comment>
<dbReference type="InterPro" id="IPR035937">
    <property type="entry name" value="FPG_N"/>
</dbReference>
<evidence type="ECO:0000256" key="6">
    <source>
        <dbReference type="ARBA" id="ARBA00022763"/>
    </source>
</evidence>
<dbReference type="GO" id="GO:0034039">
    <property type="term" value="F:8-oxo-7,8-dihydroguanine DNA N-glycosylase activity"/>
    <property type="evidence" value="ECO:0007669"/>
    <property type="project" value="TreeGrafter"/>
</dbReference>
<dbReference type="PANTHER" id="PTHR22993">
    <property type="entry name" value="FORMAMIDOPYRIMIDINE-DNA GLYCOSYLASE"/>
    <property type="match status" value="1"/>
</dbReference>
<keyword evidence="9" id="KW-0862">Zinc</keyword>
<evidence type="ECO:0000256" key="11">
    <source>
        <dbReference type="ARBA" id="ARBA00023204"/>
    </source>
</evidence>
<accession>A0A0G0TQM3</accession>
<keyword evidence="7" id="KW-0863">Zinc-finger</keyword>
<dbReference type="SUPFAM" id="SSF57716">
    <property type="entry name" value="Glucocorticoid receptor-like (DNA-binding domain)"/>
    <property type="match status" value="1"/>
</dbReference>
<evidence type="ECO:0000256" key="3">
    <source>
        <dbReference type="ARBA" id="ARBA00009409"/>
    </source>
</evidence>
<evidence type="ECO:0000256" key="1">
    <source>
        <dbReference type="ARBA" id="ARBA00001668"/>
    </source>
</evidence>
<dbReference type="Pfam" id="PF06831">
    <property type="entry name" value="H2TH"/>
    <property type="match status" value="1"/>
</dbReference>
<comment type="catalytic activity">
    <reaction evidence="1">
        <text>Hydrolysis of DNA containing ring-opened 7-methylguanine residues, releasing 2,6-diamino-4-hydroxy-5-(N-methyl)formamidopyrimidine.</text>
        <dbReference type="EC" id="3.2.2.23"/>
    </reaction>
</comment>
<dbReference type="InterPro" id="IPR010979">
    <property type="entry name" value="Ribosomal_uS13-like_H2TH"/>
</dbReference>
<evidence type="ECO:0000256" key="7">
    <source>
        <dbReference type="ARBA" id="ARBA00022771"/>
    </source>
</evidence>
<keyword evidence="12" id="KW-0456">Lyase</keyword>
<evidence type="ECO:0000313" key="17">
    <source>
        <dbReference type="EMBL" id="KKR79293.1"/>
    </source>
</evidence>
<evidence type="ECO:0000256" key="5">
    <source>
        <dbReference type="ARBA" id="ARBA00022723"/>
    </source>
</evidence>
<protein>
    <submittedName>
        <fullName evidence="17">Formamidopyrimidine-DNA glycosylase</fullName>
    </submittedName>
</protein>
<keyword evidence="6" id="KW-0227">DNA damage</keyword>
<dbReference type="SUPFAM" id="SSF46946">
    <property type="entry name" value="S13-like H2TH domain"/>
    <property type="match status" value="1"/>
</dbReference>
<dbReference type="InterPro" id="IPR020629">
    <property type="entry name" value="FPG_Glyclase"/>
</dbReference>
<evidence type="ECO:0000256" key="14">
    <source>
        <dbReference type="ARBA" id="ARBA00023295"/>
    </source>
</evidence>
<dbReference type="GO" id="GO:0006284">
    <property type="term" value="P:base-excision repair"/>
    <property type="evidence" value="ECO:0007669"/>
    <property type="project" value="InterPro"/>
</dbReference>
<evidence type="ECO:0000256" key="2">
    <source>
        <dbReference type="ARBA" id="ARBA00001947"/>
    </source>
</evidence>
<evidence type="ECO:0000256" key="8">
    <source>
        <dbReference type="ARBA" id="ARBA00022801"/>
    </source>
</evidence>
<comment type="subunit">
    <text evidence="4">Monomer.</text>
</comment>
<keyword evidence="14" id="KW-0326">Glycosidase</keyword>